<dbReference type="Proteomes" id="UP000318554">
    <property type="component" value="Unassembled WGS sequence"/>
</dbReference>
<dbReference type="Pfam" id="PF01497">
    <property type="entry name" value="Peripla_BP_2"/>
    <property type="match status" value="1"/>
</dbReference>
<comment type="caution">
    <text evidence="4">The sequence shown here is derived from an EMBL/GenBank/DDBJ whole genome shotgun (WGS) entry which is preliminary data.</text>
</comment>
<dbReference type="PROSITE" id="PS50983">
    <property type="entry name" value="FE_B12_PBP"/>
    <property type="match status" value="1"/>
</dbReference>
<name>A0A554WN42_9BURK</name>
<keyword evidence="5" id="KW-1185">Reference proteome</keyword>
<dbReference type="InterPro" id="IPR054828">
    <property type="entry name" value="Vit_B12_bind_prot"/>
</dbReference>
<evidence type="ECO:0000313" key="4">
    <source>
        <dbReference type="EMBL" id="TSE24989.1"/>
    </source>
</evidence>
<protein>
    <submittedName>
        <fullName evidence="4">Vitamin B12-binding protein</fullName>
    </submittedName>
</protein>
<keyword evidence="2" id="KW-0812">Transmembrane</keyword>
<gene>
    <name evidence="4" type="primary">btuF_1</name>
    <name evidence="4" type="ORF">Taqua_01297</name>
</gene>
<dbReference type="PANTHER" id="PTHR30535">
    <property type="entry name" value="VITAMIN B12-BINDING PROTEIN"/>
    <property type="match status" value="1"/>
</dbReference>
<evidence type="ECO:0000259" key="3">
    <source>
        <dbReference type="PROSITE" id="PS50983"/>
    </source>
</evidence>
<proteinExistence type="predicted"/>
<feature type="domain" description="Fe/B12 periplasmic-binding" evidence="3">
    <location>
        <begin position="69"/>
        <end position="318"/>
    </location>
</feature>
<dbReference type="InterPro" id="IPR002491">
    <property type="entry name" value="ABC_transptr_periplasmic_BD"/>
</dbReference>
<evidence type="ECO:0000313" key="5">
    <source>
        <dbReference type="Proteomes" id="UP000318554"/>
    </source>
</evidence>
<keyword evidence="2" id="KW-1133">Transmembrane helix</keyword>
<organism evidence="4 5">
    <name type="scientific">Tepidimonas aquatica</name>
    <dbReference type="NCBI Taxonomy" id="247482"/>
    <lineage>
        <taxon>Bacteria</taxon>
        <taxon>Pseudomonadati</taxon>
        <taxon>Pseudomonadota</taxon>
        <taxon>Betaproteobacteria</taxon>
        <taxon>Burkholderiales</taxon>
        <taxon>Tepidimonas</taxon>
    </lineage>
</organism>
<evidence type="ECO:0000256" key="2">
    <source>
        <dbReference type="SAM" id="Phobius"/>
    </source>
</evidence>
<feature type="transmembrane region" description="Helical" evidence="2">
    <location>
        <begin position="27"/>
        <end position="47"/>
    </location>
</feature>
<dbReference type="GO" id="GO:0071281">
    <property type="term" value="P:cellular response to iron ion"/>
    <property type="evidence" value="ECO:0007669"/>
    <property type="project" value="TreeGrafter"/>
</dbReference>
<dbReference type="AlphaFoldDB" id="A0A554WN42"/>
<keyword evidence="2" id="KW-0472">Membrane</keyword>
<dbReference type="Gene3D" id="3.40.50.1980">
    <property type="entry name" value="Nitrogenase molybdenum iron protein domain"/>
    <property type="match status" value="2"/>
</dbReference>
<dbReference type="SUPFAM" id="SSF53807">
    <property type="entry name" value="Helical backbone' metal receptor"/>
    <property type="match status" value="1"/>
</dbReference>
<dbReference type="NCBIfam" id="NF038402">
    <property type="entry name" value="TroA_like"/>
    <property type="match status" value="1"/>
</dbReference>
<sequence length="331" mass="34902">MLDGRADRPLGAASRCPVGRCDRVRALWRAAVVLALAFVGLAAWPGARAEVRLTDDQGVEVRLAQPPQRIVSLLPSLSEAVCELGRCDRLVGVDRYTNWPPMLAAVPRVGGGLDPNIEAIVALRPDVVLLATSSRAIERLRALGLKVVALEPRTHQDVQRVLLTLGALLEVPDAARVWRAIDAGVSAAAQSLPPAARGLRVYMEVSPGPYAAGEASFIGQTLQRLGARNVVPAALGPFPKLNPEFVVRADPDVILVSSRAAEALAQRPGWARLRAVRQGRVCAFDAAQSDVLVRPGPRMAEAARLMADCLARAAAPARPAAGATSAAGGRP</sequence>
<accession>A0A554WN42</accession>
<dbReference type="InterPro" id="IPR050902">
    <property type="entry name" value="ABC_Transporter_SBP"/>
</dbReference>
<evidence type="ECO:0000256" key="1">
    <source>
        <dbReference type="ARBA" id="ARBA00022729"/>
    </source>
</evidence>
<reference evidence="4 5" key="1">
    <citation type="submission" date="2019-07" db="EMBL/GenBank/DDBJ databases">
        <title>Tepidimonas aquatica CLN-1 draft genome.</title>
        <authorList>
            <person name="Da Costa M.S."/>
            <person name="Froufe H.J.C."/>
            <person name="Egas C."/>
            <person name="Albuquerque L."/>
        </authorList>
    </citation>
    <scope>NUCLEOTIDE SEQUENCE [LARGE SCALE GENOMIC DNA]</scope>
    <source>
        <strain evidence="4 5">CLN-1</strain>
    </source>
</reference>
<dbReference type="EMBL" id="VJNA01000013">
    <property type="protein sequence ID" value="TSE24989.1"/>
    <property type="molecule type" value="Genomic_DNA"/>
</dbReference>
<keyword evidence="1" id="KW-0732">Signal</keyword>
<dbReference type="PANTHER" id="PTHR30535:SF34">
    <property type="entry name" value="MOLYBDATE-BINDING PROTEIN MOLA"/>
    <property type="match status" value="1"/>
</dbReference>